<name>A0A3M7RAZ6_BRAPC</name>
<dbReference type="EMBL" id="REGN01003860">
    <property type="protein sequence ID" value="RNA20415.1"/>
    <property type="molecule type" value="Genomic_DNA"/>
</dbReference>
<evidence type="ECO:0000256" key="1">
    <source>
        <dbReference type="SAM" id="SignalP"/>
    </source>
</evidence>
<proteinExistence type="predicted"/>
<evidence type="ECO:0000313" key="2">
    <source>
        <dbReference type="EMBL" id="RNA20415.1"/>
    </source>
</evidence>
<dbReference type="Proteomes" id="UP000276133">
    <property type="component" value="Unassembled WGS sequence"/>
</dbReference>
<organism evidence="2 3">
    <name type="scientific">Brachionus plicatilis</name>
    <name type="common">Marine rotifer</name>
    <name type="synonym">Brachionus muelleri</name>
    <dbReference type="NCBI Taxonomy" id="10195"/>
    <lineage>
        <taxon>Eukaryota</taxon>
        <taxon>Metazoa</taxon>
        <taxon>Spiralia</taxon>
        <taxon>Gnathifera</taxon>
        <taxon>Rotifera</taxon>
        <taxon>Eurotatoria</taxon>
        <taxon>Monogononta</taxon>
        <taxon>Pseudotrocha</taxon>
        <taxon>Ploima</taxon>
        <taxon>Brachionidae</taxon>
        <taxon>Brachionus</taxon>
    </lineage>
</organism>
<gene>
    <name evidence="2" type="ORF">BpHYR1_037768</name>
</gene>
<protein>
    <submittedName>
        <fullName evidence="2">Uncharacterized protein</fullName>
    </submittedName>
</protein>
<keyword evidence="3" id="KW-1185">Reference proteome</keyword>
<accession>A0A3M7RAZ6</accession>
<comment type="caution">
    <text evidence="2">The sequence shown here is derived from an EMBL/GenBank/DDBJ whole genome shotgun (WGS) entry which is preliminary data.</text>
</comment>
<reference evidence="2 3" key="1">
    <citation type="journal article" date="2018" name="Sci. Rep.">
        <title>Genomic signatures of local adaptation to the degree of environmental predictability in rotifers.</title>
        <authorList>
            <person name="Franch-Gras L."/>
            <person name="Hahn C."/>
            <person name="Garcia-Roger E.M."/>
            <person name="Carmona M.J."/>
            <person name="Serra M."/>
            <person name="Gomez A."/>
        </authorList>
    </citation>
    <scope>NUCLEOTIDE SEQUENCE [LARGE SCALE GENOMIC DNA]</scope>
    <source>
        <strain evidence="2">HYR1</strain>
    </source>
</reference>
<dbReference type="AlphaFoldDB" id="A0A3M7RAZ6"/>
<keyword evidence="1" id="KW-0732">Signal</keyword>
<evidence type="ECO:0000313" key="3">
    <source>
        <dbReference type="Proteomes" id="UP000276133"/>
    </source>
</evidence>
<sequence>MKNYFSMFMLVCFMAHMAMANPNPRLREILAKNNNFGIDFKQMHELISIKNQLEQYKKTNVKPTDEQMEKLLQSVNTIIKDNPLMKPFSGKIQQQIEKLKQSSN</sequence>
<feature type="signal peptide" evidence="1">
    <location>
        <begin position="1"/>
        <end position="20"/>
    </location>
</feature>
<feature type="chain" id="PRO_5018016679" evidence="1">
    <location>
        <begin position="21"/>
        <end position="104"/>
    </location>
</feature>